<evidence type="ECO:0008006" key="8">
    <source>
        <dbReference type="Google" id="ProtNLM"/>
    </source>
</evidence>
<dbReference type="KEGG" id="val:VDBG_01330"/>
<dbReference type="EMBL" id="DS985214">
    <property type="protein sequence ID" value="EEY15221.1"/>
    <property type="molecule type" value="Genomic_DNA"/>
</dbReference>
<accession>C9S744</accession>
<sequence>MLFHRTLASIWCFGSAVSSWQHTFTAGGFTDCDQPCFTTDVSAYQTVKGPVWMSTSPRDHMTRSLLSAVNGSSWEQWYFDMVSSKADESLMMCVSRDASYTMMGQGVLRIEFFVMLANGTILGGPEFVDQSRVEDCCGHVRGVWKGPDRWYAFTISRDLSHIEGNFERPGIRGRFVLDAITPGRYADGSTWPSTTANHEVSPMLRIAEPMSAGRAKLELILDGEEPRVIEGLGGHNRFWSSKDWFSLVSKWNVGRATVGPYHITIWEDVSKLDGKKYQGSMLFKNGEPLVRASGVLLPNTSESTPQTDHLLMSRRYGGDIHSNWGDKSTGWTLDFVSPSRGQRWTFELEHKTRPFEVGLGENRGLAGYTEVVSGGEVGGEQFDLGYGWTELVDLPQTFSLKLMIGVWWQMASSGNLLLFMWKMVSAPLRSG</sequence>
<proteinExistence type="inferred from homology"/>
<dbReference type="GeneID" id="9536259"/>
<name>C9S744_VERA1</name>
<evidence type="ECO:0000313" key="7">
    <source>
        <dbReference type="Proteomes" id="UP000008698"/>
    </source>
</evidence>
<dbReference type="Pfam" id="PF24137">
    <property type="entry name" value="DA_N"/>
    <property type="match status" value="1"/>
</dbReference>
<organism evidence="7">
    <name type="scientific">Verticillium alfalfae (strain VaMs.102 / ATCC MYA-4576 / FGSC 10136)</name>
    <name type="common">Verticillium wilt of alfalfa</name>
    <name type="synonym">Verticillium albo-atrum</name>
    <dbReference type="NCBI Taxonomy" id="526221"/>
    <lineage>
        <taxon>Eukaryota</taxon>
        <taxon>Fungi</taxon>
        <taxon>Dikarya</taxon>
        <taxon>Ascomycota</taxon>
        <taxon>Pezizomycotina</taxon>
        <taxon>Sordariomycetes</taxon>
        <taxon>Hypocreomycetidae</taxon>
        <taxon>Glomerellales</taxon>
        <taxon>Plectosphaerellaceae</taxon>
        <taxon>Verticillium</taxon>
    </lineage>
</organism>
<evidence type="ECO:0000256" key="3">
    <source>
        <dbReference type="SAM" id="SignalP"/>
    </source>
</evidence>
<dbReference type="HOGENOM" id="CLU_041924_1_0_1"/>
<dbReference type="InterPro" id="IPR056402">
    <property type="entry name" value="DA_N"/>
</dbReference>
<dbReference type="GO" id="GO:0016853">
    <property type="term" value="F:isomerase activity"/>
    <property type="evidence" value="ECO:0007669"/>
    <property type="project" value="UniProtKB-KW"/>
</dbReference>
<evidence type="ECO:0000259" key="5">
    <source>
        <dbReference type="Pfam" id="PF24137"/>
    </source>
</evidence>
<dbReference type="Proteomes" id="UP000008698">
    <property type="component" value="Unassembled WGS sequence"/>
</dbReference>
<dbReference type="eggNOG" id="ENOG502SK1F">
    <property type="taxonomic scope" value="Eukaryota"/>
</dbReference>
<keyword evidence="3" id="KW-0732">Signal</keyword>
<feature type="domain" description="Diels-Alderase N-terminal" evidence="5">
    <location>
        <begin position="61"/>
        <end position="239"/>
    </location>
</feature>
<evidence type="ECO:0000256" key="1">
    <source>
        <dbReference type="ARBA" id="ARBA00023235"/>
    </source>
</evidence>
<dbReference type="RefSeq" id="XP_003009647.1">
    <property type="nucleotide sequence ID" value="XM_003009601.1"/>
</dbReference>
<comment type="similarity">
    <text evidence="2">Belongs to the Diels-Alderase family.</text>
</comment>
<evidence type="ECO:0000259" key="4">
    <source>
        <dbReference type="Pfam" id="PF22903"/>
    </source>
</evidence>
<dbReference type="Pfam" id="PF22903">
    <property type="entry name" value="DA_C"/>
    <property type="match status" value="1"/>
</dbReference>
<evidence type="ECO:0000256" key="2">
    <source>
        <dbReference type="ARBA" id="ARBA00046325"/>
    </source>
</evidence>
<protein>
    <recommendedName>
        <fullName evidence="8">AttH domain-containing protein</fullName>
    </recommendedName>
</protein>
<dbReference type="OMA" id="GGHERFW"/>
<gene>
    <name evidence="6" type="ORF">VDBG_01330</name>
</gene>
<evidence type="ECO:0000313" key="6">
    <source>
        <dbReference type="EMBL" id="EEY15221.1"/>
    </source>
</evidence>
<dbReference type="OrthoDB" id="5344254at2759"/>
<dbReference type="AlphaFoldDB" id="C9S744"/>
<feature type="domain" description="Diels-Alderase C-terminal" evidence="4">
    <location>
        <begin position="243"/>
        <end position="393"/>
    </location>
</feature>
<reference evidence="7" key="1">
    <citation type="journal article" date="2011" name="PLoS Pathog.">
        <title>Comparative genomics yields insights into niche adaptation of plant vascular wilt pathogens.</title>
        <authorList>
            <person name="Klosterman S.J."/>
            <person name="Subbarao K.V."/>
            <person name="Kang S."/>
            <person name="Veronese P."/>
            <person name="Gold S.E."/>
            <person name="Thomma B.P.H.J."/>
            <person name="Chen Z."/>
            <person name="Henrissat B."/>
            <person name="Lee Y.-H."/>
            <person name="Park J."/>
            <person name="Garcia-Pedrajas M.D."/>
            <person name="Barbara D.J."/>
            <person name="Anchieta A."/>
            <person name="de Jonge R."/>
            <person name="Santhanam P."/>
            <person name="Maruthachalam K."/>
            <person name="Atallah Z."/>
            <person name="Amyotte S.G."/>
            <person name="Paz Z."/>
            <person name="Inderbitzin P."/>
            <person name="Hayes R.J."/>
            <person name="Heiman D.I."/>
            <person name="Young S."/>
            <person name="Zeng Q."/>
            <person name="Engels R."/>
            <person name="Galagan J."/>
            <person name="Cuomo C.A."/>
            <person name="Dobinson K.F."/>
            <person name="Ma L.-J."/>
        </authorList>
    </citation>
    <scope>NUCLEOTIDE SEQUENCE [LARGE SCALE GENOMIC DNA]</scope>
    <source>
        <strain evidence="7">VaMs.102 / ATCC MYA-4576 / FGSC 10136</strain>
    </source>
</reference>
<keyword evidence="1" id="KW-0413">Isomerase</keyword>
<feature type="signal peptide" evidence="3">
    <location>
        <begin position="1"/>
        <end position="18"/>
    </location>
</feature>
<dbReference type="InterPro" id="IPR054499">
    <property type="entry name" value="DA_C"/>
</dbReference>
<keyword evidence="7" id="KW-1185">Reference proteome</keyword>
<feature type="chain" id="PRO_5003000522" description="AttH domain-containing protein" evidence="3">
    <location>
        <begin position="19"/>
        <end position="431"/>
    </location>
</feature>